<evidence type="ECO:0000313" key="2">
    <source>
        <dbReference type="EMBL" id="GAA4285749.1"/>
    </source>
</evidence>
<gene>
    <name evidence="2" type="ORF">GCM10022262_01080</name>
</gene>
<keyword evidence="1" id="KW-0732">Signal</keyword>
<dbReference type="RefSeq" id="WP_345036432.1">
    <property type="nucleotide sequence ID" value="NZ_BAABBA010000001.1"/>
</dbReference>
<organism evidence="2 3">
    <name type="scientific">Georgenia daeguensis</name>
    <dbReference type="NCBI Taxonomy" id="908355"/>
    <lineage>
        <taxon>Bacteria</taxon>
        <taxon>Bacillati</taxon>
        <taxon>Actinomycetota</taxon>
        <taxon>Actinomycetes</taxon>
        <taxon>Micrococcales</taxon>
        <taxon>Bogoriellaceae</taxon>
        <taxon>Georgenia</taxon>
    </lineage>
</organism>
<name>A0ABP8EPA4_9MICO</name>
<keyword evidence="3" id="KW-1185">Reference proteome</keyword>
<feature type="signal peptide" evidence="1">
    <location>
        <begin position="1"/>
        <end position="35"/>
    </location>
</feature>
<dbReference type="Proteomes" id="UP001499841">
    <property type="component" value="Unassembled WGS sequence"/>
</dbReference>
<evidence type="ECO:0000256" key="1">
    <source>
        <dbReference type="SAM" id="SignalP"/>
    </source>
</evidence>
<feature type="chain" id="PRO_5046534793" evidence="1">
    <location>
        <begin position="36"/>
        <end position="152"/>
    </location>
</feature>
<proteinExistence type="predicted"/>
<comment type="caution">
    <text evidence="2">The sequence shown here is derived from an EMBL/GenBank/DDBJ whole genome shotgun (WGS) entry which is preliminary data.</text>
</comment>
<sequence>MTGTRHRTNVWGRRAGAVAATVAALGIATATTASAHHCYKIDWNDSAREQLAKNRTAWMPLSDLGAMIIAAPVEMGGYGRPDCTASADAAVAAWMAETGTTDEPLIHSKATVGSGAAYQGKAPKGFAYLSDADFGVLVMAIDADLAQTCDGF</sequence>
<protein>
    <submittedName>
        <fullName evidence="2">Uncharacterized protein</fullName>
    </submittedName>
</protein>
<dbReference type="EMBL" id="BAABBA010000001">
    <property type="protein sequence ID" value="GAA4285749.1"/>
    <property type="molecule type" value="Genomic_DNA"/>
</dbReference>
<evidence type="ECO:0000313" key="3">
    <source>
        <dbReference type="Proteomes" id="UP001499841"/>
    </source>
</evidence>
<reference evidence="3" key="1">
    <citation type="journal article" date="2019" name="Int. J. Syst. Evol. Microbiol.">
        <title>The Global Catalogue of Microorganisms (GCM) 10K type strain sequencing project: providing services to taxonomists for standard genome sequencing and annotation.</title>
        <authorList>
            <consortium name="The Broad Institute Genomics Platform"/>
            <consortium name="The Broad Institute Genome Sequencing Center for Infectious Disease"/>
            <person name="Wu L."/>
            <person name="Ma J."/>
        </authorList>
    </citation>
    <scope>NUCLEOTIDE SEQUENCE [LARGE SCALE GENOMIC DNA]</scope>
    <source>
        <strain evidence="3">JCM 17459</strain>
    </source>
</reference>
<accession>A0ABP8EPA4</accession>